<dbReference type="PANTHER" id="PTHR46163:SF5">
    <property type="entry name" value="TYROSINE-PROTEIN PHOSPHATASE"/>
    <property type="match status" value="1"/>
</dbReference>
<evidence type="ECO:0000313" key="5">
    <source>
        <dbReference type="Proteomes" id="UP000835052"/>
    </source>
</evidence>
<reference evidence="4" key="1">
    <citation type="submission" date="2020-10" db="EMBL/GenBank/DDBJ databases">
        <authorList>
            <person name="Kikuchi T."/>
        </authorList>
    </citation>
    <scope>NUCLEOTIDE SEQUENCE</scope>
    <source>
        <strain evidence="4">NKZ352</strain>
    </source>
</reference>
<dbReference type="GO" id="GO:0004725">
    <property type="term" value="F:protein tyrosine phosphatase activity"/>
    <property type="evidence" value="ECO:0007669"/>
    <property type="project" value="InterPro"/>
</dbReference>
<accession>A0A8S1GQE8</accession>
<evidence type="ECO:0000313" key="4">
    <source>
        <dbReference type="EMBL" id="CAD6185636.1"/>
    </source>
</evidence>
<evidence type="ECO:0000256" key="1">
    <source>
        <dbReference type="SAM" id="MobiDB-lite"/>
    </source>
</evidence>
<protein>
    <recommendedName>
        <fullName evidence="6">Protein-tyrosine-phosphatase</fullName>
    </recommendedName>
</protein>
<dbReference type="InterPro" id="IPR029021">
    <property type="entry name" value="Prot-tyrosine_phosphatase-like"/>
</dbReference>
<feature type="region of interest" description="Disordered" evidence="1">
    <location>
        <begin position="1"/>
        <end position="116"/>
    </location>
</feature>
<feature type="compositionally biased region" description="Polar residues" evidence="1">
    <location>
        <begin position="1"/>
        <end position="12"/>
    </location>
</feature>
<dbReference type="CDD" id="cd00047">
    <property type="entry name" value="PTPc"/>
    <property type="match status" value="1"/>
</dbReference>
<dbReference type="SUPFAM" id="SSF52799">
    <property type="entry name" value="(Phosphotyrosine protein) phosphatases II"/>
    <property type="match status" value="1"/>
</dbReference>
<dbReference type="Gene3D" id="3.90.190.10">
    <property type="entry name" value="Protein tyrosine phosphatase superfamily"/>
    <property type="match status" value="1"/>
</dbReference>
<dbReference type="SMART" id="SM00404">
    <property type="entry name" value="PTPc_motif"/>
    <property type="match status" value="1"/>
</dbReference>
<name>A0A8S1GQE8_9PELO</name>
<evidence type="ECO:0008006" key="6">
    <source>
        <dbReference type="Google" id="ProtNLM"/>
    </source>
</evidence>
<sequence>MTATSHSYLTPRQSEKSASAVGGMTKRVPMEKKKVTKRRTTRLKNASFSVEEITDNREKSSQKRITRMKGLSTIESTQEFNSSKKPLKKKSTKQALAKAQSPLQKGVATKSKPQETKSALEMLQIGKSYEICHSPKDRTLTTEVEMVNFISPKRDGSKRETASSCSSSTSQCVESVQLKTGRNINPVHKTSEGDTEAENNAMPLEVGESVVLLEKKSDALVGECEDKTTKPKGTESSDAEKRKRTKAWLHSVLQKGVCGLRSEFRHVPNEAPMEKSTVFKENNDRNRYSNVPCCDQTRVQLPPPQTYIHANYVGSGCAKQRFVCAQAPLPNTADDFWRMIIKTEAEHVVMLCDLVEKGRTKSFEYFPKSKSEVLQINDTCSIVNEEIREFAKDVFQRTLRVKTKDNSRTMSHYHWTKWPDHGVPESFSIPLKLVAAVRDSSKPIIYHCSAGVGRTGTMALLQIIWECVRRPDFSDSATALKKLREERFRCVQNDIQYLYIHRCLIEYLISKKFSFPQNQYNKFKEEYDAIVARKSAERMNREKEAERARQSDPMREISTTAAQIASRESRDMIHEQ</sequence>
<dbReference type="SMART" id="SM00194">
    <property type="entry name" value="PTPc"/>
    <property type="match status" value="1"/>
</dbReference>
<dbReference type="Pfam" id="PF00102">
    <property type="entry name" value="Y_phosphatase"/>
    <property type="match status" value="1"/>
</dbReference>
<evidence type="ECO:0000259" key="2">
    <source>
        <dbReference type="PROSITE" id="PS50055"/>
    </source>
</evidence>
<feature type="region of interest" description="Disordered" evidence="1">
    <location>
        <begin position="222"/>
        <end position="244"/>
    </location>
</feature>
<dbReference type="InterPro" id="IPR000387">
    <property type="entry name" value="Tyr_Pase_dom"/>
</dbReference>
<evidence type="ECO:0000259" key="3">
    <source>
        <dbReference type="PROSITE" id="PS50056"/>
    </source>
</evidence>
<feature type="domain" description="Tyrosine-protein phosphatase" evidence="2">
    <location>
        <begin position="260"/>
        <end position="507"/>
    </location>
</feature>
<dbReference type="EMBL" id="CAJGYM010000003">
    <property type="protein sequence ID" value="CAD6185636.1"/>
    <property type="molecule type" value="Genomic_DNA"/>
</dbReference>
<dbReference type="PRINTS" id="PR00700">
    <property type="entry name" value="PRTYPHPHTASE"/>
</dbReference>
<dbReference type="PANTHER" id="PTHR46163">
    <property type="entry name" value="TYROSINE-PROTEIN PHOSPHATASE-RELATED"/>
    <property type="match status" value="1"/>
</dbReference>
<feature type="region of interest" description="Disordered" evidence="1">
    <location>
        <begin position="537"/>
        <end position="576"/>
    </location>
</feature>
<comment type="caution">
    <text evidence="4">The sequence shown here is derived from an EMBL/GenBank/DDBJ whole genome shotgun (WGS) entry which is preliminary data.</text>
</comment>
<dbReference type="InterPro" id="IPR000242">
    <property type="entry name" value="PTP_cat"/>
</dbReference>
<keyword evidence="5" id="KW-1185">Reference proteome</keyword>
<dbReference type="OrthoDB" id="10253954at2759"/>
<dbReference type="InterPro" id="IPR052782">
    <property type="entry name" value="Oocyte-zygote_transition_reg"/>
</dbReference>
<dbReference type="PROSITE" id="PS50056">
    <property type="entry name" value="TYR_PHOSPHATASE_2"/>
    <property type="match status" value="1"/>
</dbReference>
<dbReference type="AlphaFoldDB" id="A0A8S1GQE8"/>
<dbReference type="PROSITE" id="PS50055">
    <property type="entry name" value="TYR_PHOSPHATASE_PTP"/>
    <property type="match status" value="1"/>
</dbReference>
<organism evidence="4 5">
    <name type="scientific">Caenorhabditis auriculariae</name>
    <dbReference type="NCBI Taxonomy" id="2777116"/>
    <lineage>
        <taxon>Eukaryota</taxon>
        <taxon>Metazoa</taxon>
        <taxon>Ecdysozoa</taxon>
        <taxon>Nematoda</taxon>
        <taxon>Chromadorea</taxon>
        <taxon>Rhabditida</taxon>
        <taxon>Rhabditina</taxon>
        <taxon>Rhabditomorpha</taxon>
        <taxon>Rhabditoidea</taxon>
        <taxon>Rhabditidae</taxon>
        <taxon>Peloderinae</taxon>
        <taxon>Caenorhabditis</taxon>
    </lineage>
</organism>
<proteinExistence type="predicted"/>
<dbReference type="InterPro" id="IPR003595">
    <property type="entry name" value="Tyr_Pase_cat"/>
</dbReference>
<dbReference type="Proteomes" id="UP000835052">
    <property type="component" value="Unassembled WGS sequence"/>
</dbReference>
<feature type="domain" description="Tyrosine specific protein phosphatases" evidence="3">
    <location>
        <begin position="425"/>
        <end position="498"/>
    </location>
</feature>
<feature type="compositionally biased region" description="Basic and acidic residues" evidence="1">
    <location>
        <begin position="537"/>
        <end position="555"/>
    </location>
</feature>
<feature type="compositionally biased region" description="Basic and acidic residues" evidence="1">
    <location>
        <begin position="222"/>
        <end position="241"/>
    </location>
</feature>
<gene>
    <name evidence="4" type="ORF">CAUJ_LOCUS1555</name>
</gene>
<feature type="compositionally biased region" description="Basic and acidic residues" evidence="1">
    <location>
        <begin position="567"/>
        <end position="576"/>
    </location>
</feature>